<evidence type="ECO:0000313" key="3">
    <source>
        <dbReference type="Proteomes" id="UP000217446"/>
    </source>
</evidence>
<evidence type="ECO:0000256" key="1">
    <source>
        <dbReference type="SAM" id="Phobius"/>
    </source>
</evidence>
<keyword evidence="3" id="KW-1185">Reference proteome</keyword>
<dbReference type="Proteomes" id="UP000217446">
    <property type="component" value="Unassembled WGS sequence"/>
</dbReference>
<evidence type="ECO:0008006" key="4">
    <source>
        <dbReference type="Google" id="ProtNLM"/>
    </source>
</evidence>
<dbReference type="RefSeq" id="WP_067374196.1">
    <property type="nucleotide sequence ID" value="NZ_BDQI01000009.1"/>
</dbReference>
<accession>A0A250VFL4</accession>
<feature type="transmembrane region" description="Helical" evidence="1">
    <location>
        <begin position="48"/>
        <end position="68"/>
    </location>
</feature>
<organism evidence="2 3">
    <name type="scientific">Streptomyces olivochromogenes</name>
    <dbReference type="NCBI Taxonomy" id="1963"/>
    <lineage>
        <taxon>Bacteria</taxon>
        <taxon>Bacillati</taxon>
        <taxon>Actinomycetota</taxon>
        <taxon>Actinomycetes</taxon>
        <taxon>Kitasatosporales</taxon>
        <taxon>Streptomycetaceae</taxon>
        <taxon>Streptomyces</taxon>
    </lineage>
</organism>
<proteinExistence type="predicted"/>
<keyword evidence="1" id="KW-1133">Transmembrane helix</keyword>
<evidence type="ECO:0000313" key="2">
    <source>
        <dbReference type="EMBL" id="GAX52993.1"/>
    </source>
</evidence>
<name>A0A250VFL4_STROL</name>
<comment type="caution">
    <text evidence="2">The sequence shown here is derived from an EMBL/GenBank/DDBJ whole genome shotgun (WGS) entry which is preliminary data.</text>
</comment>
<sequence>MKSTGLQYYCDSMPYQFPPAGIGQRMDVTYDSKDPSYSEVVSQRGRGIVPWIVGGIAAALLLVTGNSCL</sequence>
<dbReference type="EMBL" id="BDQI01000009">
    <property type="protein sequence ID" value="GAX52993.1"/>
    <property type="molecule type" value="Genomic_DNA"/>
</dbReference>
<keyword evidence="1" id="KW-0812">Transmembrane</keyword>
<keyword evidence="1" id="KW-0472">Membrane</keyword>
<gene>
    <name evidence="2" type="ORF">SO3561_04518</name>
</gene>
<reference evidence="3" key="1">
    <citation type="submission" date="2017-05" db="EMBL/GenBank/DDBJ databases">
        <title>Streptomyces olivochromogenes NBRC 3561 whole genome shotgun sequence.</title>
        <authorList>
            <person name="Dohra H."/>
            <person name="Kodani S."/>
        </authorList>
    </citation>
    <scope>NUCLEOTIDE SEQUENCE [LARGE SCALE GENOMIC DNA]</scope>
    <source>
        <strain evidence="3">NBRC 3561</strain>
    </source>
</reference>
<protein>
    <recommendedName>
        <fullName evidence="4">DUF3592 domain-containing protein</fullName>
    </recommendedName>
</protein>
<dbReference type="AlphaFoldDB" id="A0A250VFL4"/>